<dbReference type="PANTHER" id="PTHR44307">
    <property type="entry name" value="PHOSPHOETHANOLAMINE METHYLTRANSFERASE"/>
    <property type="match status" value="1"/>
</dbReference>
<dbReference type="PANTHER" id="PTHR44307:SF18">
    <property type="entry name" value="PHOSPHOETHANOLAMINE N-METHYLTRANSFERASE 1"/>
    <property type="match status" value="1"/>
</dbReference>
<evidence type="ECO:0000313" key="8">
    <source>
        <dbReference type="Proteomes" id="UP000038040"/>
    </source>
</evidence>
<accession>A0A158Q495</accession>
<dbReference type="STRING" id="318479.A0A158Q495"/>
<evidence type="ECO:0000256" key="1">
    <source>
        <dbReference type="ARBA" id="ARBA00004969"/>
    </source>
</evidence>
<evidence type="ECO:0000259" key="6">
    <source>
        <dbReference type="Pfam" id="PF13649"/>
    </source>
</evidence>
<evidence type="ECO:0000256" key="3">
    <source>
        <dbReference type="ARBA" id="ARBA00022679"/>
    </source>
</evidence>
<evidence type="ECO:0000256" key="5">
    <source>
        <dbReference type="ARBA" id="ARBA00047622"/>
    </source>
</evidence>
<feature type="domain" description="Methyltransferase" evidence="6">
    <location>
        <begin position="56"/>
        <end position="149"/>
    </location>
</feature>
<reference evidence="7 9" key="2">
    <citation type="submission" date="2018-11" db="EMBL/GenBank/DDBJ databases">
        <authorList>
            <consortium name="Pathogen Informatics"/>
        </authorList>
    </citation>
    <scope>NUCLEOTIDE SEQUENCE [LARGE SCALE GENOMIC DNA]</scope>
</reference>
<dbReference type="WBParaSite" id="DME_0000429601-mRNA-1">
    <property type="protein sequence ID" value="DME_0000429601-mRNA-1"/>
    <property type="gene ID" value="DME_0000429601"/>
</dbReference>
<dbReference type="InterPro" id="IPR029063">
    <property type="entry name" value="SAM-dependent_MTases_sf"/>
</dbReference>
<keyword evidence="9" id="KW-1185">Reference proteome</keyword>
<comment type="pathway">
    <text evidence="1">Phospholipid metabolism; phosphatidylcholine biosynthesis.</text>
</comment>
<dbReference type="Gene3D" id="3.40.50.150">
    <property type="entry name" value="Vaccinia Virus protein VP39"/>
    <property type="match status" value="1"/>
</dbReference>
<sequence length="400" mass="47380">MIRVANSRKLYKNFWNSFSNRCDNTTMMLNNHADQMEESDRLDIIDSLPDLRNKDIVDIGAGIGRFTTVFAERASHVISTDFIENFIDENKHRNAHFHNISYEVGDALHLNLMSESADLVFTNWLMMYLTDNEVVEFLTNVLKWLRPNGYLHLRESCSESSTRRSSNSLHSTVEVNPTSYRFSSVYIKILRNIQYKDHNGELYCFDVQWSCSVPTYIECQDNWRQIHWLLKKIPAQETNGYSIDSLLMQFNNLWVQEQKFWDAVLDSEPYCWTDQIVEYVLEKEKIGSNSSIFVYNSRRTAHHFYFNANYLSKEFKCNVWDVETNEYFYRTCLTRANKLKDHRVRIAWHSGLDSAIEYLEDKNVSFDIFLACDLSFEDKLLLEQLKVKRWILLLNLNKIK</sequence>
<dbReference type="CDD" id="cd02440">
    <property type="entry name" value="AdoMet_MTases"/>
    <property type="match status" value="1"/>
</dbReference>
<reference evidence="10" key="1">
    <citation type="submission" date="2016-04" db="UniProtKB">
        <authorList>
            <consortium name="WormBaseParasite"/>
        </authorList>
    </citation>
    <scope>IDENTIFICATION</scope>
</reference>
<dbReference type="EC" id="2.1.1.103" evidence="4"/>
<protein>
    <recommendedName>
        <fullName evidence="4">phosphoethanolamine N-methyltransferase</fullName>
        <ecNumber evidence="4">2.1.1.103</ecNumber>
    </recommendedName>
</protein>
<keyword evidence="3" id="KW-0808">Transferase</keyword>
<dbReference type="EMBL" id="UYYG01001166">
    <property type="protein sequence ID" value="VDN58206.1"/>
    <property type="molecule type" value="Genomic_DNA"/>
</dbReference>
<evidence type="ECO:0000256" key="2">
    <source>
        <dbReference type="ARBA" id="ARBA00005189"/>
    </source>
</evidence>
<organism evidence="8 10">
    <name type="scientific">Dracunculus medinensis</name>
    <name type="common">Guinea worm</name>
    <dbReference type="NCBI Taxonomy" id="318479"/>
    <lineage>
        <taxon>Eukaryota</taxon>
        <taxon>Metazoa</taxon>
        <taxon>Ecdysozoa</taxon>
        <taxon>Nematoda</taxon>
        <taxon>Chromadorea</taxon>
        <taxon>Rhabditida</taxon>
        <taxon>Spirurina</taxon>
        <taxon>Dracunculoidea</taxon>
        <taxon>Dracunculidae</taxon>
        <taxon>Dracunculus</taxon>
    </lineage>
</organism>
<evidence type="ECO:0000313" key="9">
    <source>
        <dbReference type="Proteomes" id="UP000274756"/>
    </source>
</evidence>
<evidence type="ECO:0000313" key="7">
    <source>
        <dbReference type="EMBL" id="VDN58206.1"/>
    </source>
</evidence>
<dbReference type="InterPro" id="IPR041698">
    <property type="entry name" value="Methyltransf_25"/>
</dbReference>
<dbReference type="Pfam" id="PF13649">
    <property type="entry name" value="Methyltransf_25"/>
    <property type="match status" value="1"/>
</dbReference>
<dbReference type="GO" id="GO:0000234">
    <property type="term" value="F:phosphoethanolamine N-methyltransferase activity"/>
    <property type="evidence" value="ECO:0007669"/>
    <property type="project" value="UniProtKB-EC"/>
</dbReference>
<dbReference type="Gene3D" id="3.40.50.12180">
    <property type="match status" value="1"/>
</dbReference>
<comment type="pathway">
    <text evidence="2">Lipid metabolism.</text>
</comment>
<dbReference type="SUPFAM" id="SSF53335">
    <property type="entry name" value="S-adenosyl-L-methionine-dependent methyltransferases"/>
    <property type="match status" value="1"/>
</dbReference>
<dbReference type="AlphaFoldDB" id="A0A158Q495"/>
<gene>
    <name evidence="7" type="ORF">DME_LOCUS8179</name>
</gene>
<comment type="catalytic activity">
    <reaction evidence="5">
        <text>phosphoethanolamine + S-adenosyl-L-methionine = N-methylethanolamine phosphate + S-adenosyl-L-homocysteine + H(+)</text>
        <dbReference type="Rhea" id="RHEA:20365"/>
        <dbReference type="ChEBI" id="CHEBI:15378"/>
        <dbReference type="ChEBI" id="CHEBI:57781"/>
        <dbReference type="ChEBI" id="CHEBI:57856"/>
        <dbReference type="ChEBI" id="CHEBI:58190"/>
        <dbReference type="ChEBI" id="CHEBI:59789"/>
        <dbReference type="EC" id="2.1.1.103"/>
    </reaction>
    <physiologicalReaction direction="left-to-right" evidence="5">
        <dbReference type="Rhea" id="RHEA:20366"/>
    </physiologicalReaction>
</comment>
<evidence type="ECO:0000313" key="10">
    <source>
        <dbReference type="WBParaSite" id="DME_0000429601-mRNA-1"/>
    </source>
</evidence>
<name>A0A158Q495_DRAME</name>
<dbReference type="Proteomes" id="UP000038040">
    <property type="component" value="Unplaced"/>
</dbReference>
<dbReference type="OrthoDB" id="8300214at2759"/>
<dbReference type="Proteomes" id="UP000274756">
    <property type="component" value="Unassembled WGS sequence"/>
</dbReference>
<evidence type="ECO:0000256" key="4">
    <source>
        <dbReference type="ARBA" id="ARBA00035674"/>
    </source>
</evidence>
<proteinExistence type="predicted"/>